<evidence type="ECO:0000313" key="15">
    <source>
        <dbReference type="Proteomes" id="UP000799766"/>
    </source>
</evidence>
<dbReference type="InterPro" id="IPR007704">
    <property type="entry name" value="PIG-M"/>
</dbReference>
<dbReference type="UniPathway" id="UPA00196"/>
<name>A0A6A6NQL1_9PEZI</name>
<evidence type="ECO:0000256" key="8">
    <source>
        <dbReference type="ARBA" id="ARBA00022692"/>
    </source>
</evidence>
<organism evidence="14 15">
    <name type="scientific">Lineolata rhizophorae</name>
    <dbReference type="NCBI Taxonomy" id="578093"/>
    <lineage>
        <taxon>Eukaryota</taxon>
        <taxon>Fungi</taxon>
        <taxon>Dikarya</taxon>
        <taxon>Ascomycota</taxon>
        <taxon>Pezizomycotina</taxon>
        <taxon>Dothideomycetes</taxon>
        <taxon>Dothideomycetes incertae sedis</taxon>
        <taxon>Lineolatales</taxon>
        <taxon>Lineolataceae</taxon>
        <taxon>Lineolata</taxon>
    </lineage>
</organism>
<evidence type="ECO:0000256" key="2">
    <source>
        <dbReference type="ARBA" id="ARBA00004687"/>
    </source>
</evidence>
<comment type="function">
    <text evidence="12 13">Mannosyltransferase involved in glycosylphosphatidylinositol-anchor biosynthesis. Transfers the first alpha-1,4-mannose to GlcN-acyl-PI during GPI precursor assembly. Required for cell wall integrity.</text>
</comment>
<feature type="transmembrane region" description="Helical" evidence="13">
    <location>
        <begin position="381"/>
        <end position="399"/>
    </location>
</feature>
<evidence type="ECO:0000256" key="11">
    <source>
        <dbReference type="ARBA" id="ARBA00023136"/>
    </source>
</evidence>
<feature type="transmembrane region" description="Helical" evidence="13">
    <location>
        <begin position="344"/>
        <end position="369"/>
    </location>
</feature>
<comment type="similarity">
    <text evidence="3 13">Belongs to the PIGM family.</text>
</comment>
<dbReference type="OrthoDB" id="1741594at2759"/>
<evidence type="ECO:0000256" key="1">
    <source>
        <dbReference type="ARBA" id="ARBA00004477"/>
    </source>
</evidence>
<evidence type="ECO:0000256" key="5">
    <source>
        <dbReference type="ARBA" id="ARBA00022502"/>
    </source>
</evidence>
<keyword evidence="15" id="KW-1185">Reference proteome</keyword>
<keyword evidence="9 13" id="KW-0256">Endoplasmic reticulum</keyword>
<feature type="transmembrane region" description="Helical" evidence="13">
    <location>
        <begin position="244"/>
        <end position="265"/>
    </location>
</feature>
<feature type="non-terminal residue" evidence="14">
    <location>
        <position position="1"/>
    </location>
</feature>
<evidence type="ECO:0000256" key="6">
    <source>
        <dbReference type="ARBA" id="ARBA00022676"/>
    </source>
</evidence>
<feature type="transmembrane region" description="Helical" evidence="13">
    <location>
        <begin position="75"/>
        <end position="94"/>
    </location>
</feature>
<comment type="subcellular location">
    <subcellularLocation>
        <location evidence="1 13">Endoplasmic reticulum membrane</location>
        <topology evidence="1 13">Multi-pass membrane protein</topology>
    </subcellularLocation>
</comment>
<dbReference type="GO" id="GO:1990529">
    <property type="term" value="C:glycosylphosphatidylinositol-mannosyltransferase I complex"/>
    <property type="evidence" value="ECO:0007669"/>
    <property type="project" value="TreeGrafter"/>
</dbReference>
<keyword evidence="5 13" id="KW-0337">GPI-anchor biosynthesis</keyword>
<feature type="transmembrane region" description="Helical" evidence="13">
    <location>
        <begin position="12"/>
        <end position="29"/>
    </location>
</feature>
<dbReference type="GO" id="GO:0005789">
    <property type="term" value="C:endoplasmic reticulum membrane"/>
    <property type="evidence" value="ECO:0007669"/>
    <property type="project" value="UniProtKB-SubCell"/>
</dbReference>
<dbReference type="EC" id="2.4.1.-" evidence="13"/>
<evidence type="ECO:0000256" key="4">
    <source>
        <dbReference type="ARBA" id="ARBA00013797"/>
    </source>
</evidence>
<accession>A0A6A6NQL1</accession>
<keyword evidence="10 13" id="KW-1133">Transmembrane helix</keyword>
<keyword evidence="11 13" id="KW-0472">Membrane</keyword>
<evidence type="ECO:0000256" key="3">
    <source>
        <dbReference type="ARBA" id="ARBA00011071"/>
    </source>
</evidence>
<gene>
    <name evidence="14" type="ORF">BDY21DRAFT_264876</name>
</gene>
<feature type="non-terminal residue" evidence="14">
    <location>
        <position position="437"/>
    </location>
</feature>
<dbReference type="PANTHER" id="PTHR12886">
    <property type="entry name" value="PIG-M MANNOSYLTRANSFERASE"/>
    <property type="match status" value="1"/>
</dbReference>
<dbReference type="Pfam" id="PF05007">
    <property type="entry name" value="Mannosyl_trans"/>
    <property type="match status" value="1"/>
</dbReference>
<feature type="transmembrane region" description="Helical" evidence="13">
    <location>
        <begin position="411"/>
        <end position="434"/>
    </location>
</feature>
<dbReference type="Proteomes" id="UP000799766">
    <property type="component" value="Unassembled WGS sequence"/>
</dbReference>
<evidence type="ECO:0000256" key="13">
    <source>
        <dbReference type="RuleBase" id="RU365064"/>
    </source>
</evidence>
<comment type="pathway">
    <text evidence="2 13">Glycolipid biosynthesis; glycosylphosphatidylinositol-anchor biosynthesis.</text>
</comment>
<dbReference type="GO" id="GO:0004376">
    <property type="term" value="F:GPI mannosyltransferase activity"/>
    <property type="evidence" value="ECO:0007669"/>
    <property type="project" value="InterPro"/>
</dbReference>
<feature type="transmembrane region" description="Helical" evidence="13">
    <location>
        <begin position="178"/>
        <end position="203"/>
    </location>
</feature>
<evidence type="ECO:0000256" key="7">
    <source>
        <dbReference type="ARBA" id="ARBA00022679"/>
    </source>
</evidence>
<evidence type="ECO:0000256" key="10">
    <source>
        <dbReference type="ARBA" id="ARBA00022989"/>
    </source>
</evidence>
<protein>
    <recommendedName>
        <fullName evidence="4 13">GPI mannosyltransferase 1</fullName>
        <ecNumber evidence="13">2.4.1.-</ecNumber>
    </recommendedName>
    <alternativeName>
        <fullName evidence="13">GPI mannosyltransferase I</fullName>
    </alternativeName>
</protein>
<feature type="transmembrane region" description="Helical" evidence="13">
    <location>
        <begin position="100"/>
        <end position="120"/>
    </location>
</feature>
<reference evidence="14" key="1">
    <citation type="journal article" date="2020" name="Stud. Mycol.">
        <title>101 Dothideomycetes genomes: a test case for predicting lifestyles and emergence of pathogens.</title>
        <authorList>
            <person name="Haridas S."/>
            <person name="Albert R."/>
            <person name="Binder M."/>
            <person name="Bloem J."/>
            <person name="Labutti K."/>
            <person name="Salamov A."/>
            <person name="Andreopoulos B."/>
            <person name="Baker S."/>
            <person name="Barry K."/>
            <person name="Bills G."/>
            <person name="Bluhm B."/>
            <person name="Cannon C."/>
            <person name="Castanera R."/>
            <person name="Culley D."/>
            <person name="Daum C."/>
            <person name="Ezra D."/>
            <person name="Gonzalez J."/>
            <person name="Henrissat B."/>
            <person name="Kuo A."/>
            <person name="Liang C."/>
            <person name="Lipzen A."/>
            <person name="Lutzoni F."/>
            <person name="Magnuson J."/>
            <person name="Mondo S."/>
            <person name="Nolan M."/>
            <person name="Ohm R."/>
            <person name="Pangilinan J."/>
            <person name="Park H.-J."/>
            <person name="Ramirez L."/>
            <person name="Alfaro M."/>
            <person name="Sun H."/>
            <person name="Tritt A."/>
            <person name="Yoshinaga Y."/>
            <person name="Zwiers L.-H."/>
            <person name="Turgeon B."/>
            <person name="Goodwin S."/>
            <person name="Spatafora J."/>
            <person name="Crous P."/>
            <person name="Grigoriev I."/>
        </authorList>
    </citation>
    <scope>NUCLEOTIDE SEQUENCE</scope>
    <source>
        <strain evidence="14">ATCC 16933</strain>
    </source>
</reference>
<proteinExistence type="inferred from homology"/>
<dbReference type="PANTHER" id="PTHR12886:SF0">
    <property type="entry name" value="GPI MANNOSYLTRANSFERASE 1"/>
    <property type="match status" value="1"/>
</dbReference>
<dbReference type="EMBL" id="MU001694">
    <property type="protein sequence ID" value="KAF2453858.1"/>
    <property type="molecule type" value="Genomic_DNA"/>
</dbReference>
<feature type="transmembrane region" description="Helical" evidence="13">
    <location>
        <begin position="314"/>
        <end position="332"/>
    </location>
</feature>
<dbReference type="AlphaFoldDB" id="A0A6A6NQL1"/>
<sequence>VMPTFFASPTRVITAAILLRVALLLYGLVQDTLSPIKYTDIDYLVFTDAARFLSPRTSPTSGPPYTPYRRHTYRYTPLLAWLLFPTTCSPRWLWFSFGKVLFAAGDVVAGVLIAAILRKSKDKGGLGMDTEIAMRFAAVWLLNPMVAQISTRGSAEGLVDTIVVALLWAVLERRVKLAGVLLGLAVHVKIYPFIYGGAVLWWMDEERMGPISSSRRTKGKKKLAGGDGDGLVQRVIAFFTPVRIMFVAWSLCTFILLNTAMYALYGRPFLQHTYFYHFTRLDHRHNFSPYNTLLYLSSAPSSSFTANSLHLESLAFLPQLLLSAFLIPLALAKKDLPATLLAQTFAFVTFNKVCTSQYFLWYLVFLPFYLPRSSLLERRRLGVLALSLWIAGQAVWLQQGFQLEFLGQSTFVPGLWAAGLGFFVVNCWILGVVIGDV</sequence>
<evidence type="ECO:0000256" key="9">
    <source>
        <dbReference type="ARBA" id="ARBA00022824"/>
    </source>
</evidence>
<keyword evidence="7 13" id="KW-0808">Transferase</keyword>
<keyword evidence="6 13" id="KW-0328">Glycosyltransferase</keyword>
<dbReference type="GO" id="GO:0006506">
    <property type="term" value="P:GPI anchor biosynthetic process"/>
    <property type="evidence" value="ECO:0007669"/>
    <property type="project" value="UniProtKB-UniPathway"/>
</dbReference>
<evidence type="ECO:0000256" key="12">
    <source>
        <dbReference type="ARBA" id="ARBA00025399"/>
    </source>
</evidence>
<dbReference type="GO" id="GO:0051751">
    <property type="term" value="F:alpha-1,4-mannosyltransferase activity"/>
    <property type="evidence" value="ECO:0007669"/>
    <property type="project" value="InterPro"/>
</dbReference>
<keyword evidence="8 13" id="KW-0812">Transmembrane</keyword>
<evidence type="ECO:0000313" key="14">
    <source>
        <dbReference type="EMBL" id="KAF2453858.1"/>
    </source>
</evidence>